<protein>
    <submittedName>
        <fullName evidence="1">Uncharacterized protein</fullName>
    </submittedName>
</protein>
<organism evidence="1 2">
    <name type="scientific">Streptomyces chlorus</name>
    <dbReference type="NCBI Taxonomy" id="887452"/>
    <lineage>
        <taxon>Bacteria</taxon>
        <taxon>Bacillati</taxon>
        <taxon>Actinomycetota</taxon>
        <taxon>Actinomycetes</taxon>
        <taxon>Kitasatosporales</taxon>
        <taxon>Streptomycetaceae</taxon>
        <taxon>Streptomyces</taxon>
    </lineage>
</organism>
<evidence type="ECO:0000313" key="1">
    <source>
        <dbReference type="EMBL" id="MFC5853723.1"/>
    </source>
</evidence>
<dbReference type="EMBL" id="JBHSOA010000038">
    <property type="protein sequence ID" value="MFC5853723.1"/>
    <property type="molecule type" value="Genomic_DNA"/>
</dbReference>
<sequence>MTGKKAASAALRADYHGFGSRIVYALSTGDRLTCTSHLALYSCHLALYS</sequence>
<comment type="caution">
    <text evidence="1">The sequence shown here is derived from an EMBL/GenBank/DDBJ whole genome shotgun (WGS) entry which is preliminary data.</text>
</comment>
<evidence type="ECO:0000313" key="2">
    <source>
        <dbReference type="Proteomes" id="UP001596180"/>
    </source>
</evidence>
<name>A0ABW1E1C7_9ACTN</name>
<dbReference type="RefSeq" id="WP_381364301.1">
    <property type="nucleotide sequence ID" value="NZ_JBHSOA010000038.1"/>
</dbReference>
<proteinExistence type="predicted"/>
<keyword evidence="2" id="KW-1185">Reference proteome</keyword>
<accession>A0ABW1E1C7</accession>
<gene>
    <name evidence="1" type="ORF">ACFPZI_18485</name>
</gene>
<reference evidence="2" key="1">
    <citation type="journal article" date="2019" name="Int. J. Syst. Evol. Microbiol.">
        <title>The Global Catalogue of Microorganisms (GCM) 10K type strain sequencing project: providing services to taxonomists for standard genome sequencing and annotation.</title>
        <authorList>
            <consortium name="The Broad Institute Genomics Platform"/>
            <consortium name="The Broad Institute Genome Sequencing Center for Infectious Disease"/>
            <person name="Wu L."/>
            <person name="Ma J."/>
        </authorList>
    </citation>
    <scope>NUCLEOTIDE SEQUENCE [LARGE SCALE GENOMIC DNA]</scope>
    <source>
        <strain evidence="2">JCM 10411</strain>
    </source>
</reference>
<dbReference type="Proteomes" id="UP001596180">
    <property type="component" value="Unassembled WGS sequence"/>
</dbReference>